<dbReference type="InterPro" id="IPR036390">
    <property type="entry name" value="WH_DNA-bd_sf"/>
</dbReference>
<keyword evidence="2" id="KW-0238">DNA-binding</keyword>
<protein>
    <submittedName>
        <fullName evidence="5">GntR family transcriptional regulator</fullName>
    </submittedName>
</protein>
<dbReference type="Pfam" id="PF07729">
    <property type="entry name" value="FCD"/>
    <property type="match status" value="1"/>
</dbReference>
<dbReference type="GO" id="GO:0003700">
    <property type="term" value="F:DNA-binding transcription factor activity"/>
    <property type="evidence" value="ECO:0007669"/>
    <property type="project" value="InterPro"/>
</dbReference>
<dbReference type="InterPro" id="IPR011711">
    <property type="entry name" value="GntR_C"/>
</dbReference>
<dbReference type="Proteomes" id="UP000284824">
    <property type="component" value="Unassembled WGS sequence"/>
</dbReference>
<dbReference type="SUPFAM" id="SSF46785">
    <property type="entry name" value="Winged helix' DNA-binding domain"/>
    <property type="match status" value="1"/>
</dbReference>
<dbReference type="PANTHER" id="PTHR43537">
    <property type="entry name" value="TRANSCRIPTIONAL REGULATOR, GNTR FAMILY"/>
    <property type="match status" value="1"/>
</dbReference>
<dbReference type="InterPro" id="IPR008920">
    <property type="entry name" value="TF_FadR/GntR_C"/>
</dbReference>
<dbReference type="Pfam" id="PF00392">
    <property type="entry name" value="GntR"/>
    <property type="match status" value="1"/>
</dbReference>
<dbReference type="GO" id="GO:0003677">
    <property type="term" value="F:DNA binding"/>
    <property type="evidence" value="ECO:0007669"/>
    <property type="project" value="UniProtKB-KW"/>
</dbReference>
<feature type="domain" description="HTH gntR-type" evidence="4">
    <location>
        <begin position="9"/>
        <end position="76"/>
    </location>
</feature>
<dbReference type="RefSeq" id="WP_127934148.1">
    <property type="nucleotide sequence ID" value="NZ_SAUN01000001.1"/>
</dbReference>
<keyword evidence="1" id="KW-0805">Transcription regulation</keyword>
<sequence length="242" mass="27425">MSQRIEHPASLVQLATKVLVRMMSSGELKPGDRVIENRLTQELGISRPPLREALRVLEQQGMITQIPRKGAIVTNLTLHDVYEIYTLRRELERMAVELGVPARDPARLERVRQALARLEQVARAGDAVGVIEAGYEFHAAVIGLSGHRRLEDAYRSLHLQLVLCMAMNRRVREPKEDLLGDAARHRRLFEVIETGDRQAVLQEIVSHGDRAFLQDIEHVVGGHTPESLEWLHRIRTEEGLGQ</sequence>
<dbReference type="AlphaFoldDB" id="A0A438M8G3"/>
<keyword evidence="6" id="KW-1185">Reference proteome</keyword>
<proteinExistence type="predicted"/>
<evidence type="ECO:0000256" key="2">
    <source>
        <dbReference type="ARBA" id="ARBA00023125"/>
    </source>
</evidence>
<evidence type="ECO:0000256" key="3">
    <source>
        <dbReference type="ARBA" id="ARBA00023163"/>
    </source>
</evidence>
<dbReference type="InterPro" id="IPR000524">
    <property type="entry name" value="Tscrpt_reg_HTH_GntR"/>
</dbReference>
<dbReference type="EMBL" id="SAUN01000001">
    <property type="protein sequence ID" value="RVX42002.1"/>
    <property type="molecule type" value="Genomic_DNA"/>
</dbReference>
<evidence type="ECO:0000259" key="4">
    <source>
        <dbReference type="PROSITE" id="PS50949"/>
    </source>
</evidence>
<dbReference type="PRINTS" id="PR00035">
    <property type="entry name" value="HTHGNTR"/>
</dbReference>
<comment type="caution">
    <text evidence="5">The sequence shown here is derived from an EMBL/GenBank/DDBJ whole genome shotgun (WGS) entry which is preliminary data.</text>
</comment>
<evidence type="ECO:0000313" key="5">
    <source>
        <dbReference type="EMBL" id="RVX42002.1"/>
    </source>
</evidence>
<dbReference type="SMART" id="SM00345">
    <property type="entry name" value="HTH_GNTR"/>
    <property type="match status" value="1"/>
</dbReference>
<dbReference type="CDD" id="cd07377">
    <property type="entry name" value="WHTH_GntR"/>
    <property type="match status" value="1"/>
</dbReference>
<dbReference type="SUPFAM" id="SSF48008">
    <property type="entry name" value="GntR ligand-binding domain-like"/>
    <property type="match status" value="1"/>
</dbReference>
<dbReference type="PANTHER" id="PTHR43537:SF5">
    <property type="entry name" value="UXU OPERON TRANSCRIPTIONAL REGULATOR"/>
    <property type="match status" value="1"/>
</dbReference>
<keyword evidence="3" id="KW-0804">Transcription</keyword>
<accession>A0A438M8G3</accession>
<dbReference type="InterPro" id="IPR036388">
    <property type="entry name" value="WH-like_DNA-bd_sf"/>
</dbReference>
<dbReference type="Gene3D" id="1.20.120.530">
    <property type="entry name" value="GntR ligand-binding domain-like"/>
    <property type="match status" value="1"/>
</dbReference>
<dbReference type="OrthoDB" id="4120783at2"/>
<gene>
    <name evidence="5" type="ORF">EDD27_4618</name>
</gene>
<reference evidence="5 6" key="1">
    <citation type="submission" date="2019-01" db="EMBL/GenBank/DDBJ databases">
        <title>Sequencing the genomes of 1000 actinobacteria strains.</title>
        <authorList>
            <person name="Klenk H.-P."/>
        </authorList>
    </citation>
    <scope>NUCLEOTIDE SEQUENCE [LARGE SCALE GENOMIC DNA]</scope>
    <source>
        <strain evidence="5 6">DSM 43925</strain>
    </source>
</reference>
<dbReference type="SMART" id="SM00895">
    <property type="entry name" value="FCD"/>
    <property type="match status" value="1"/>
</dbReference>
<name>A0A438M8G3_9ACTN</name>
<organism evidence="5 6">
    <name type="scientific">Nonomuraea polychroma</name>
    <dbReference type="NCBI Taxonomy" id="46176"/>
    <lineage>
        <taxon>Bacteria</taxon>
        <taxon>Bacillati</taxon>
        <taxon>Actinomycetota</taxon>
        <taxon>Actinomycetes</taxon>
        <taxon>Streptosporangiales</taxon>
        <taxon>Streptosporangiaceae</taxon>
        <taxon>Nonomuraea</taxon>
    </lineage>
</organism>
<evidence type="ECO:0000256" key="1">
    <source>
        <dbReference type="ARBA" id="ARBA00023015"/>
    </source>
</evidence>
<dbReference type="Gene3D" id="1.10.10.10">
    <property type="entry name" value="Winged helix-like DNA-binding domain superfamily/Winged helix DNA-binding domain"/>
    <property type="match status" value="1"/>
</dbReference>
<evidence type="ECO:0000313" key="6">
    <source>
        <dbReference type="Proteomes" id="UP000284824"/>
    </source>
</evidence>
<dbReference type="PROSITE" id="PS50949">
    <property type="entry name" value="HTH_GNTR"/>
    <property type="match status" value="1"/>
</dbReference>